<dbReference type="PANTHER" id="PTHR46967">
    <property type="entry name" value="INSULIN-LIKE GROWTH FACTOR BINDING PROTEIN,N-TERMINAL"/>
    <property type="match status" value="1"/>
</dbReference>
<evidence type="ECO:0000256" key="2">
    <source>
        <dbReference type="SAM" id="SignalP"/>
    </source>
</evidence>
<keyword evidence="1" id="KW-0812">Transmembrane</keyword>
<dbReference type="Gene3D" id="2.10.50.10">
    <property type="entry name" value="Tumor Necrosis Factor Receptor, subunit A, domain 2"/>
    <property type="match status" value="3"/>
</dbReference>
<feature type="chain" id="PRO_5042208703" description="Tyrosine-protein kinase ephrin type A/B receptor-like domain-containing protein" evidence="2">
    <location>
        <begin position="25"/>
        <end position="687"/>
    </location>
</feature>
<comment type="caution">
    <text evidence="3">The sequence shown here is derived from an EMBL/GenBank/DDBJ whole genome shotgun (WGS) entry which is preliminary data.</text>
</comment>
<evidence type="ECO:0000313" key="3">
    <source>
        <dbReference type="EMBL" id="KAK3238232.1"/>
    </source>
</evidence>
<sequence length="687" mass="71702">MILCPTKWSSVFILACAFCQEVIGLHPDALRPPISPPPHMSYPPPQPKPPPQKVWASGRAYECPQGKYLNKYKCLDCPWGRTTPGGGSISPTECTECCSAGQFMTSAFGMHCITCPAATYSVDCSGSCMPCAPGTTTEYPGAAACEMCCEAGQIMTNQLYGTCEDCPRGQFSSNCSTECAACPEGTTSILGSSECNVCCAAGEYMADQGTAKCEKCPAGTFSDPCSTKCTPCPKGAQSNAGSGTCDLCCPLGQYLAPQSHAGAIQCLGCPAGEFSNSTCASSCQKCPPGVSSKLGSASCTLCCDAGQYMRPSTVKALFHGRAQRDTVPRRIETYQLQLPLAREVLTRHCGVLALRGSCTALRGSCGTAGFLRHCGVLARHCAGFLHGTAGLLHGTAGLLHGTAGLLNGTASPGSQYPSYQTVQAMTALFARAGGFVNPRTCQTECKECPQGEFAPAGAKWCQKCLPGSSTSRAGADHCDVTCPEGTYGSLQGLCHPCPANTYSATRMALNASACKACPPGLSSAPRSTSKDQCKPCPAGTFMNERGECTQCDPGTFLHPLAEGGALPSGVRIPVDVSVDSTGARTVVPENPCAPCPKGHTSAPGAQANTHCYKDWFVYHEHYSEAARRGGTVSEMLTAFGVILGFAAMLVTIIGIVQVGGPAALVTQAITQLRHTYLDLEKQLKLYE</sequence>
<dbReference type="InterPro" id="IPR009030">
    <property type="entry name" value="Growth_fac_rcpt_cys_sf"/>
</dbReference>
<protein>
    <recommendedName>
        <fullName evidence="5">Tyrosine-protein kinase ephrin type A/B receptor-like domain-containing protein</fullName>
    </recommendedName>
</protein>
<organism evidence="3 4">
    <name type="scientific">Cymbomonas tetramitiformis</name>
    <dbReference type="NCBI Taxonomy" id="36881"/>
    <lineage>
        <taxon>Eukaryota</taxon>
        <taxon>Viridiplantae</taxon>
        <taxon>Chlorophyta</taxon>
        <taxon>Pyramimonadophyceae</taxon>
        <taxon>Pyramimonadales</taxon>
        <taxon>Pyramimonadaceae</taxon>
        <taxon>Cymbomonas</taxon>
    </lineage>
</organism>
<dbReference type="SMART" id="SM01411">
    <property type="entry name" value="Ephrin_rec_like"/>
    <property type="match status" value="8"/>
</dbReference>
<dbReference type="PANTHER" id="PTHR46967:SF2">
    <property type="entry name" value="SUSHI, VON WILLEBRAND FACTOR TYPE A, EGF AND PENTRAXIN DOMAIN-CONTAINING PROTEIN 1-LIKE"/>
    <property type="match status" value="1"/>
</dbReference>
<keyword evidence="2" id="KW-0732">Signal</keyword>
<evidence type="ECO:0008006" key="5">
    <source>
        <dbReference type="Google" id="ProtNLM"/>
    </source>
</evidence>
<reference evidence="3 4" key="1">
    <citation type="journal article" date="2015" name="Genome Biol. Evol.">
        <title>Comparative Genomics of a Bacterivorous Green Alga Reveals Evolutionary Causalities and Consequences of Phago-Mixotrophic Mode of Nutrition.</title>
        <authorList>
            <person name="Burns J.A."/>
            <person name="Paasch A."/>
            <person name="Narechania A."/>
            <person name="Kim E."/>
        </authorList>
    </citation>
    <scope>NUCLEOTIDE SEQUENCE [LARGE SCALE GENOMIC DNA]</scope>
    <source>
        <strain evidence="3 4">PLY_AMNH</strain>
    </source>
</reference>
<dbReference type="Proteomes" id="UP001190700">
    <property type="component" value="Unassembled WGS sequence"/>
</dbReference>
<dbReference type="EMBL" id="LGRX02034293">
    <property type="protein sequence ID" value="KAK3238232.1"/>
    <property type="molecule type" value="Genomic_DNA"/>
</dbReference>
<dbReference type="SUPFAM" id="SSF57184">
    <property type="entry name" value="Growth factor receptor domain"/>
    <property type="match status" value="3"/>
</dbReference>
<accession>A0AAE0BKN3</accession>
<name>A0AAE0BKN3_9CHLO</name>
<evidence type="ECO:0000256" key="1">
    <source>
        <dbReference type="SAM" id="Phobius"/>
    </source>
</evidence>
<gene>
    <name evidence="3" type="ORF">CYMTET_51743</name>
</gene>
<dbReference type="AlphaFoldDB" id="A0AAE0BKN3"/>
<keyword evidence="1" id="KW-0472">Membrane</keyword>
<feature type="signal peptide" evidence="2">
    <location>
        <begin position="1"/>
        <end position="24"/>
    </location>
</feature>
<feature type="transmembrane region" description="Helical" evidence="1">
    <location>
        <begin position="635"/>
        <end position="656"/>
    </location>
</feature>
<proteinExistence type="predicted"/>
<evidence type="ECO:0000313" key="4">
    <source>
        <dbReference type="Proteomes" id="UP001190700"/>
    </source>
</evidence>
<keyword evidence="1" id="KW-1133">Transmembrane helix</keyword>
<keyword evidence="4" id="KW-1185">Reference proteome</keyword>